<dbReference type="GO" id="GO:0032259">
    <property type="term" value="P:methylation"/>
    <property type="evidence" value="ECO:0007669"/>
    <property type="project" value="UniProtKB-KW"/>
</dbReference>
<dbReference type="Pfam" id="PF08241">
    <property type="entry name" value="Methyltransf_11"/>
    <property type="match status" value="1"/>
</dbReference>
<evidence type="ECO:0000313" key="2">
    <source>
        <dbReference type="EMBL" id="CUS36387.1"/>
    </source>
</evidence>
<dbReference type="InterPro" id="IPR013216">
    <property type="entry name" value="Methyltransf_11"/>
</dbReference>
<dbReference type="STRING" id="1742972.COMA1_30030"/>
<feature type="domain" description="Methyltransferase type 11" evidence="1">
    <location>
        <begin position="36"/>
        <end position="88"/>
    </location>
</feature>
<sequence>MNENGSGSRLPMLVNLGCGSVWHPAWVNLDVRPVGPEVQSWDVENGLPFEDGSVDGCYASHLLEHLPIEGARRLLRECLRVLRSGGIVRLAVPDLEAIAREYLRVLAHARTGDPAAVKQYEWITLELLDQLVRVESGGEMGRYLRSLASQNVDYVASRIGCEAAPYFKQDGKNLGSSSQAHRNSSNNSTGQRFQHTFTALQERLVTGVCSLLVGRRGRSAVQEGLFRASGECHRWMYDQFSLKQLLEQCGFCDIRRCTAFDSRMVTFDSYNLDVVSGDVRKPDSLFMEAVRP</sequence>
<reference evidence="2 3" key="1">
    <citation type="submission" date="2015-10" db="EMBL/GenBank/DDBJ databases">
        <authorList>
            <person name="Gilbert D.G."/>
        </authorList>
    </citation>
    <scope>NUCLEOTIDE SEQUENCE [LARGE SCALE GENOMIC DNA]</scope>
    <source>
        <strain evidence="2">COMA1</strain>
    </source>
</reference>
<keyword evidence="3" id="KW-1185">Reference proteome</keyword>
<gene>
    <name evidence="2" type="ORF">COMA1_30030</name>
</gene>
<dbReference type="CDD" id="cd02440">
    <property type="entry name" value="AdoMet_MTases"/>
    <property type="match status" value="1"/>
</dbReference>
<dbReference type="SUPFAM" id="SSF53335">
    <property type="entry name" value="S-adenosyl-L-methionine-dependent methyltransferases"/>
    <property type="match status" value="1"/>
</dbReference>
<dbReference type="Proteomes" id="UP000199032">
    <property type="component" value="Unassembled WGS sequence"/>
</dbReference>
<evidence type="ECO:0000259" key="1">
    <source>
        <dbReference type="Pfam" id="PF08241"/>
    </source>
</evidence>
<accession>A0A0S4LFP0</accession>
<evidence type="ECO:0000313" key="3">
    <source>
        <dbReference type="Proteomes" id="UP000199032"/>
    </source>
</evidence>
<organism evidence="2 3">
    <name type="scientific">Candidatus Nitrospira nitrosa</name>
    <dbReference type="NCBI Taxonomy" id="1742972"/>
    <lineage>
        <taxon>Bacteria</taxon>
        <taxon>Pseudomonadati</taxon>
        <taxon>Nitrospirota</taxon>
        <taxon>Nitrospiria</taxon>
        <taxon>Nitrospirales</taxon>
        <taxon>Nitrospiraceae</taxon>
        <taxon>Nitrospira</taxon>
    </lineage>
</organism>
<proteinExistence type="predicted"/>
<protein>
    <submittedName>
        <fullName evidence="2">SAM-dependent methyltransferase, type 11</fullName>
    </submittedName>
</protein>
<dbReference type="EMBL" id="CZQA01000009">
    <property type="protein sequence ID" value="CUS36387.1"/>
    <property type="molecule type" value="Genomic_DNA"/>
</dbReference>
<keyword evidence="2" id="KW-0808">Transferase</keyword>
<keyword evidence="2" id="KW-0489">Methyltransferase</keyword>
<dbReference type="InterPro" id="IPR029063">
    <property type="entry name" value="SAM-dependent_MTases_sf"/>
</dbReference>
<name>A0A0S4LFP0_9BACT</name>
<dbReference type="Gene3D" id="3.40.50.150">
    <property type="entry name" value="Vaccinia Virus protein VP39"/>
    <property type="match status" value="1"/>
</dbReference>
<dbReference type="AlphaFoldDB" id="A0A0S4LFP0"/>
<dbReference type="GO" id="GO:0008757">
    <property type="term" value="F:S-adenosylmethionine-dependent methyltransferase activity"/>
    <property type="evidence" value="ECO:0007669"/>
    <property type="project" value="InterPro"/>
</dbReference>